<proteinExistence type="predicted"/>
<feature type="transmembrane region" description="Helical" evidence="1">
    <location>
        <begin position="12"/>
        <end position="36"/>
    </location>
</feature>
<dbReference type="EMBL" id="LAZR01004787">
    <property type="protein sequence ID" value="KKN05568.1"/>
    <property type="molecule type" value="Genomic_DNA"/>
</dbReference>
<keyword evidence="1" id="KW-0472">Membrane</keyword>
<accession>A0A0F9QJQ8</accession>
<keyword evidence="1" id="KW-1133">Transmembrane helix</keyword>
<keyword evidence="1" id="KW-0812">Transmembrane</keyword>
<dbReference type="AlphaFoldDB" id="A0A0F9QJQ8"/>
<organism evidence="2">
    <name type="scientific">marine sediment metagenome</name>
    <dbReference type="NCBI Taxonomy" id="412755"/>
    <lineage>
        <taxon>unclassified sequences</taxon>
        <taxon>metagenomes</taxon>
        <taxon>ecological metagenomes</taxon>
    </lineage>
</organism>
<reference evidence="2" key="1">
    <citation type="journal article" date="2015" name="Nature">
        <title>Complex archaea that bridge the gap between prokaryotes and eukaryotes.</title>
        <authorList>
            <person name="Spang A."/>
            <person name="Saw J.H."/>
            <person name="Jorgensen S.L."/>
            <person name="Zaremba-Niedzwiedzka K."/>
            <person name="Martijn J."/>
            <person name="Lind A.E."/>
            <person name="van Eijk R."/>
            <person name="Schleper C."/>
            <person name="Guy L."/>
            <person name="Ettema T.J."/>
        </authorList>
    </citation>
    <scope>NUCLEOTIDE SEQUENCE</scope>
</reference>
<evidence type="ECO:0000256" key="1">
    <source>
        <dbReference type="SAM" id="Phobius"/>
    </source>
</evidence>
<gene>
    <name evidence="2" type="ORF">LCGC14_1086030</name>
</gene>
<evidence type="ECO:0000313" key="2">
    <source>
        <dbReference type="EMBL" id="KKN05568.1"/>
    </source>
</evidence>
<protein>
    <submittedName>
        <fullName evidence="2">Uncharacterized protein</fullName>
    </submittedName>
</protein>
<sequence>MLDVFLQATADIYMAPILVGLVLAFVTQAVASWVGIAGLKTEITGLCDDMKELQELHPRKGNPGERCHDPQQFCLNSSCLSNMKTESEEQ</sequence>
<name>A0A0F9QJQ8_9ZZZZ</name>
<comment type="caution">
    <text evidence="2">The sequence shown here is derived from an EMBL/GenBank/DDBJ whole genome shotgun (WGS) entry which is preliminary data.</text>
</comment>